<dbReference type="InterPro" id="IPR016032">
    <property type="entry name" value="Sig_transdc_resp-reg_C-effctor"/>
</dbReference>
<sequence length="402" mass="44360">MATAAAASVATALPAQPASTTVEQLPLSLSFEQFSDLVGQIYEGPLEDVPWASAMRLVRQYLGANWVTLILRPASISQQAILVRAGEHGEDLYGAAYNQFQGFSLDPFVGLPPDRVLAIDEMIDIRTWIEGDFYKQFIEPNNIRYIIGADIRIEGGGECRLRITRPVTEKNFSEQDKAFCQRLLPHLKRSVKLRSRVEGIESERRLYAVAMDRMQIGTVVLNEQGLIVRSNSVADGILEEKDGIQVVKGKLHAEYALEDRELQRLIKNGLSNVASASPVITEAISLTRPSGQPKLGVLVRSIPCNDLSEGNDWPQVAVFIRDPKHQPAPSHELVRRLFGFTSAEVALALLLTNGLTLDEAAAELNIRKNTARAHLRSIFSKTGVTRQTMLVRLLLNSVASVS</sequence>
<protein>
    <submittedName>
        <fullName evidence="2">Transcriptional regulator, LuxR-family</fullName>
    </submittedName>
</protein>
<accession>A0A7Z7MUG3</accession>
<reference evidence="2" key="1">
    <citation type="submission" date="2017-03" db="EMBL/GenBank/DDBJ databases">
        <authorList>
            <consortium name="AG Boll"/>
        </authorList>
    </citation>
    <scope>NUCLEOTIDE SEQUENCE [LARGE SCALE GENOMIC DNA]</scope>
    <source>
        <strain evidence="2">Chol</strain>
    </source>
</reference>
<feature type="domain" description="HTH luxR-type" evidence="1">
    <location>
        <begin position="337"/>
        <end position="394"/>
    </location>
</feature>
<dbReference type="GO" id="GO:0003677">
    <property type="term" value="F:DNA binding"/>
    <property type="evidence" value="ECO:0007669"/>
    <property type="project" value="InterPro"/>
</dbReference>
<name>A0A7Z7MUG3_9PROT</name>
<proteinExistence type="predicted"/>
<evidence type="ECO:0000313" key="3">
    <source>
        <dbReference type="Proteomes" id="UP000242886"/>
    </source>
</evidence>
<evidence type="ECO:0000313" key="2">
    <source>
        <dbReference type="EMBL" id="SMB22660.1"/>
    </source>
</evidence>
<gene>
    <name evidence="2" type="ORF">SDENCHOL_10655</name>
</gene>
<dbReference type="SMART" id="SM00421">
    <property type="entry name" value="HTH_LUXR"/>
    <property type="match status" value="1"/>
</dbReference>
<keyword evidence="3" id="KW-1185">Reference proteome</keyword>
<evidence type="ECO:0000259" key="1">
    <source>
        <dbReference type="SMART" id="SM00421"/>
    </source>
</evidence>
<organism evidence="2 3">
    <name type="scientific">Sterolibacterium denitrificans</name>
    <dbReference type="NCBI Taxonomy" id="157592"/>
    <lineage>
        <taxon>Bacteria</taxon>
        <taxon>Pseudomonadati</taxon>
        <taxon>Pseudomonadota</taxon>
        <taxon>Betaproteobacteria</taxon>
        <taxon>Nitrosomonadales</taxon>
        <taxon>Sterolibacteriaceae</taxon>
        <taxon>Sterolibacterium</taxon>
    </lineage>
</organism>
<dbReference type="GO" id="GO:0006355">
    <property type="term" value="P:regulation of DNA-templated transcription"/>
    <property type="evidence" value="ECO:0007669"/>
    <property type="project" value="InterPro"/>
</dbReference>
<dbReference type="InterPro" id="IPR036388">
    <property type="entry name" value="WH-like_DNA-bd_sf"/>
</dbReference>
<dbReference type="SUPFAM" id="SSF46894">
    <property type="entry name" value="C-terminal effector domain of the bipartite response regulators"/>
    <property type="match status" value="1"/>
</dbReference>
<dbReference type="Proteomes" id="UP000242886">
    <property type="component" value="Chromosome SDENCHOL"/>
</dbReference>
<dbReference type="AlphaFoldDB" id="A0A7Z7MUG3"/>
<dbReference type="EMBL" id="LT837803">
    <property type="protein sequence ID" value="SMB22660.1"/>
    <property type="molecule type" value="Genomic_DNA"/>
</dbReference>
<dbReference type="InterPro" id="IPR000792">
    <property type="entry name" value="Tscrpt_reg_LuxR_C"/>
</dbReference>
<dbReference type="Gene3D" id="1.10.10.10">
    <property type="entry name" value="Winged helix-like DNA-binding domain superfamily/Winged helix DNA-binding domain"/>
    <property type="match status" value="1"/>
</dbReference>